<proteinExistence type="predicted"/>
<evidence type="ECO:0000313" key="2">
    <source>
        <dbReference type="EMBL" id="KTD45328.1"/>
    </source>
</evidence>
<dbReference type="OrthoDB" id="5648979at2"/>
<dbReference type="PATRIC" id="fig|45073.5.peg.2975"/>
<organism evidence="2 3">
    <name type="scientific">Legionella quinlivanii</name>
    <dbReference type="NCBI Taxonomy" id="45073"/>
    <lineage>
        <taxon>Bacteria</taxon>
        <taxon>Pseudomonadati</taxon>
        <taxon>Pseudomonadota</taxon>
        <taxon>Gammaproteobacteria</taxon>
        <taxon>Legionellales</taxon>
        <taxon>Legionellaceae</taxon>
        <taxon>Legionella</taxon>
    </lineage>
</organism>
<dbReference type="STRING" id="45073.Lqui_2799"/>
<protein>
    <submittedName>
        <fullName evidence="2">Uncharacterized protein</fullName>
    </submittedName>
</protein>
<evidence type="ECO:0000313" key="3">
    <source>
        <dbReference type="Proteomes" id="UP000054618"/>
    </source>
</evidence>
<name>A0A0W0XLV3_9GAMM</name>
<comment type="caution">
    <text evidence="2">The sequence shown here is derived from an EMBL/GenBank/DDBJ whole genome shotgun (WGS) entry which is preliminary data.</text>
</comment>
<evidence type="ECO:0000256" key="1">
    <source>
        <dbReference type="SAM" id="MobiDB-lite"/>
    </source>
</evidence>
<reference evidence="2 3" key="1">
    <citation type="submission" date="2015-11" db="EMBL/GenBank/DDBJ databases">
        <title>Genomic analysis of 38 Legionella species identifies large and diverse effector repertoires.</title>
        <authorList>
            <person name="Burstein D."/>
            <person name="Amaro F."/>
            <person name="Zusman T."/>
            <person name="Lifshitz Z."/>
            <person name="Cohen O."/>
            <person name="Gilbert J.A."/>
            <person name="Pupko T."/>
            <person name="Shuman H.A."/>
            <person name="Segal G."/>
        </authorList>
    </citation>
    <scope>NUCLEOTIDE SEQUENCE [LARGE SCALE GENOMIC DNA]</scope>
    <source>
        <strain evidence="2 3">CDC#1442-AUS-E</strain>
    </source>
</reference>
<sequence>MAYPKISALLNNCPMHFLTPEIVQECLKRGSDSSYSRPQDDVNYERLKQTFAASYLEGKEISWPELAKLLRQYNPFDQQIILGPVLRQFMADSMKVDHDLPAFFEDRAGLEAYIRKMSEPVPELQNRFYSASPDEISTFVAAPLGIMFTYHRAEESPKTLPHIALQNPVGLIDVYHEGGIGGAGNGGHWERTDKKQDRVDYEKEADSRLGSVVRLLKDNPSVTRMGLDILKQHVQRMYESVSTGLDRTNEIEFLDLLALQLSKYATLINAVPKEMAIQIINPEPGSLLLELITQVPDFTGEYSPEIVASVKNCLRLREQGKPYILQGISQLNEIVNSLMEPVQIHTPATQPVQKAEEDELIRVMPSSPPLPRASFFNSNPSSQPARSQDLSVPAPLPELTVIDSPSLPPEEHIPSNSGEQGEVLTAPVFDLEVISQASESEKGDSSTPGIPGPIGDKLVLDEFEDLITAINAALSLPITAQALCQVISLGNELQNKIVETIRKKEPSVAVNRESVEEVLTQLKSIYPAKLHFQNREQAQMWRACVLELTKEYAPKLFRSASQASTFGNNLVSLLDLTTDVYVEVESLTMKYRHVTEDLNDLDYFSSEYQAHLDLIVQELPKYQKELDDLSKCPKNYKPIVTSAVKSVMNYIELPPLARLRKLHENLMEAINSLEQFKNSIDPEDSDPLKQQQLKDLEDALLKFNASQAELDDSIKFILETGNTHNAGLLLVKYSDDLKKTVQDTVLDKPSLSSLHSTFEKFTRLILKILSFGIYEYKSKPRQAIEVLDSDQLVDISSGINGPSGT</sequence>
<keyword evidence="3" id="KW-1185">Reference proteome</keyword>
<feature type="region of interest" description="Disordered" evidence="1">
    <location>
        <begin position="364"/>
        <end position="420"/>
    </location>
</feature>
<gene>
    <name evidence="2" type="ORF">Lqui_2799</name>
</gene>
<dbReference type="Proteomes" id="UP000054618">
    <property type="component" value="Unassembled WGS sequence"/>
</dbReference>
<accession>A0A0W0XLV3</accession>
<dbReference type="AlphaFoldDB" id="A0A0W0XLV3"/>
<dbReference type="EMBL" id="LNYS01000025">
    <property type="protein sequence ID" value="KTD45328.1"/>
    <property type="molecule type" value="Genomic_DNA"/>
</dbReference>
<feature type="compositionally biased region" description="Polar residues" evidence="1">
    <location>
        <begin position="375"/>
        <end position="390"/>
    </location>
</feature>
<dbReference type="RefSeq" id="WP_058508855.1">
    <property type="nucleotide sequence ID" value="NZ_CAAAIK010000014.1"/>
</dbReference>